<dbReference type="GO" id="GO:0003989">
    <property type="term" value="F:acetyl-CoA carboxylase activity"/>
    <property type="evidence" value="ECO:0007669"/>
    <property type="project" value="InterPro"/>
</dbReference>
<name>A0AAW1TDE2_9CHLO</name>
<evidence type="ECO:0000259" key="1">
    <source>
        <dbReference type="PROSITE" id="PS50980"/>
    </source>
</evidence>
<comment type="caution">
    <text evidence="3">The sequence shown here is derived from an EMBL/GenBank/DDBJ whole genome shotgun (WGS) entry which is preliminary data.</text>
</comment>
<proteinExistence type="predicted"/>
<feature type="domain" description="CoA carboxyltransferase C-terminal" evidence="2">
    <location>
        <begin position="749"/>
        <end position="1021"/>
    </location>
</feature>
<evidence type="ECO:0000313" key="4">
    <source>
        <dbReference type="Proteomes" id="UP001485043"/>
    </source>
</evidence>
<accession>A0AAW1TDE2</accession>
<dbReference type="PROSITE" id="PS50980">
    <property type="entry name" value="COA_CT_NTER"/>
    <property type="match status" value="1"/>
</dbReference>
<dbReference type="InterPro" id="IPR011762">
    <property type="entry name" value="COA_CT_N"/>
</dbReference>
<dbReference type="GO" id="GO:0006633">
    <property type="term" value="P:fatty acid biosynthetic process"/>
    <property type="evidence" value="ECO:0007669"/>
    <property type="project" value="InterPro"/>
</dbReference>
<dbReference type="Pfam" id="PF01039">
    <property type="entry name" value="Carboxyl_trans"/>
    <property type="match status" value="1"/>
</dbReference>
<dbReference type="InterPro" id="IPR011763">
    <property type="entry name" value="COA_CT_C"/>
</dbReference>
<dbReference type="AlphaFoldDB" id="A0AAW1TDE2"/>
<dbReference type="InterPro" id="IPR013537">
    <property type="entry name" value="AcCoA_COase_cen"/>
</dbReference>
<sequence>MYLQRIYHNFISQGPLASQHYSQQGMCHAIVVHHFPVTLDGRSGGDTFLSAAIAVASMDLLATAMEAVDKQLVKLGLEEVTKCTLHVMMHESAATTTLTAAADKMQGKEYSFAPGSKEFQQTEADGPGRTLARASSQANPGIFEAMASSGFKFLSVLTADQHALSSHVVFARDNKTNASDLVQSAHCASWTGDPSFGHVEPFSGALLELARLSGLAQNMSCLKIMRPQIMLFTMLEKEGRVQVRRLFIRRVVRDIKCLSADAIKSQSRQVMASTVMAELADLLIASLDSFKTSRANQSFNEPADWTHIFLACIPLLPITDPADQQRMTAALKHAARQQMMKHRSELRQAAVGEWEIVIRAADSSCIWRLEVNQDQAYAHNSKCVRVTYEAGDTERVIGEPAYQLLGKIEHKRAVARRQSTTYCHDFINVFEDALELAWAAHPPQIGAPSLSTIGTPVLSEELVLEDPAVCSSEARLKMVQRPIGENDIGIVAWVLTLHSPECPTGRKVVAIANDITMGAGAFGPKEYAMFAAAANYGLAHRMPILYLAANSGARFGLAQEVEWQDPADPNKGIKYLYLTDADYQQLMNDSSKRQNAFKASPITSAKGHKQWVVSDIIGGEDGLGVECLSGSGAIASAYSKAFEEGLTMTVVSGRTVGIGAYLARLGRRCIQRSDQPIILTGYTALNKLLGRRVYKSNHQLGGPQVLGFNGVSHLVVDDDLQAAQATLRWLSYLPINVGDPTRCLPCPDPVDRAIEYSPSEGAKIDPRAALTGRLTGEGWQSGLMDQGSWLEMQRDWARTVIVGRARLGGCPVGVIAAESETQTVTVPADPAIPGSAEATVSQAGQVWYPDSALKTAHAIEEMNKEGLPLVILANWRGFSGGQRDLLDGILQAGSLIVEELRKYRYPVLVYLPPGSELRGGAWVVIDSQINTAAIEMFADPTATDRAPSVGTSKKISAREKALMPAYQQVAVAFAGMHDTPVRMIAKGVVKDIVHWQDARRVLATRLRRRLAENAWAQKLEEASENLTHRAALDHVRRVAAKHVEHVDANDKGVSWEIDAFFVEWANSEAATQVFQDLLMEISTQEIDRQVQRMLASAGGRAGLLQLLHKNMKQDEGLREGVQQLL</sequence>
<evidence type="ECO:0008006" key="5">
    <source>
        <dbReference type="Google" id="ProtNLM"/>
    </source>
</evidence>
<dbReference type="Gene3D" id="2.40.460.10">
    <property type="entry name" value="Biotin dependent carboxylase carboxyltransferase"/>
    <property type="match status" value="1"/>
</dbReference>
<organism evidence="3 4">
    <name type="scientific">Apatococcus fuscideae</name>
    <dbReference type="NCBI Taxonomy" id="2026836"/>
    <lineage>
        <taxon>Eukaryota</taxon>
        <taxon>Viridiplantae</taxon>
        <taxon>Chlorophyta</taxon>
        <taxon>core chlorophytes</taxon>
        <taxon>Trebouxiophyceae</taxon>
        <taxon>Chlorellales</taxon>
        <taxon>Chlorellaceae</taxon>
        <taxon>Apatococcus</taxon>
    </lineage>
</organism>
<evidence type="ECO:0000259" key="2">
    <source>
        <dbReference type="PROSITE" id="PS50989"/>
    </source>
</evidence>
<protein>
    <recommendedName>
        <fullName evidence="5">Acetyl-CoA carboxylase</fullName>
    </recommendedName>
</protein>
<dbReference type="InterPro" id="IPR049076">
    <property type="entry name" value="ACCA"/>
</dbReference>
<reference evidence="3 4" key="1">
    <citation type="journal article" date="2024" name="Nat. Commun.">
        <title>Phylogenomics reveals the evolutionary origins of lichenization in chlorophyte algae.</title>
        <authorList>
            <person name="Puginier C."/>
            <person name="Libourel C."/>
            <person name="Otte J."/>
            <person name="Skaloud P."/>
            <person name="Haon M."/>
            <person name="Grisel S."/>
            <person name="Petersen M."/>
            <person name="Berrin J.G."/>
            <person name="Delaux P.M."/>
            <person name="Dal Grande F."/>
            <person name="Keller J."/>
        </authorList>
    </citation>
    <scope>NUCLEOTIDE SEQUENCE [LARGE SCALE GENOMIC DNA]</scope>
    <source>
        <strain evidence="3 4">SAG 2523</strain>
    </source>
</reference>
<keyword evidence="4" id="KW-1185">Reference proteome</keyword>
<dbReference type="PROSITE" id="PS50989">
    <property type="entry name" value="COA_CT_CTER"/>
    <property type="match status" value="1"/>
</dbReference>
<gene>
    <name evidence="3" type="ORF">WJX84_010484</name>
</gene>
<dbReference type="Proteomes" id="UP001485043">
    <property type="component" value="Unassembled WGS sequence"/>
</dbReference>
<dbReference type="GO" id="GO:0005524">
    <property type="term" value="F:ATP binding"/>
    <property type="evidence" value="ECO:0007669"/>
    <property type="project" value="InterPro"/>
</dbReference>
<dbReference type="PANTHER" id="PTHR45728:SF3">
    <property type="entry name" value="ACETYL-COA CARBOXYLASE"/>
    <property type="match status" value="1"/>
</dbReference>
<dbReference type="Pfam" id="PF08326">
    <property type="entry name" value="ACC_central"/>
    <property type="match status" value="1"/>
</dbReference>
<dbReference type="EMBL" id="JALJOV010000113">
    <property type="protein sequence ID" value="KAK9867066.1"/>
    <property type="molecule type" value="Genomic_DNA"/>
</dbReference>
<dbReference type="InterPro" id="IPR029045">
    <property type="entry name" value="ClpP/crotonase-like_dom_sf"/>
</dbReference>
<dbReference type="InterPro" id="IPR034733">
    <property type="entry name" value="AcCoA_carboxyl_beta"/>
</dbReference>
<dbReference type="SUPFAM" id="SSF52096">
    <property type="entry name" value="ClpP/crotonase"/>
    <property type="match status" value="2"/>
</dbReference>
<evidence type="ECO:0000313" key="3">
    <source>
        <dbReference type="EMBL" id="KAK9867066.1"/>
    </source>
</evidence>
<dbReference type="PANTHER" id="PTHR45728">
    <property type="entry name" value="ACETYL-COA CARBOXYLASE, ISOFORM A"/>
    <property type="match status" value="1"/>
</dbReference>
<dbReference type="Gene3D" id="3.90.226.10">
    <property type="entry name" value="2-enoyl-CoA Hydratase, Chain A, domain 1"/>
    <property type="match status" value="3"/>
</dbReference>
<feature type="domain" description="CoA carboxyltransferase N-terminal" evidence="1">
    <location>
        <begin position="401"/>
        <end position="745"/>
    </location>
</feature>